<evidence type="ECO:0000313" key="2">
    <source>
        <dbReference type="EMBL" id="TWA94411.1"/>
    </source>
</evidence>
<name>A0A560DBI8_9BRAD</name>
<dbReference type="EMBL" id="VITK01000008">
    <property type="protein sequence ID" value="TWA94411.1"/>
    <property type="molecule type" value="Genomic_DNA"/>
</dbReference>
<evidence type="ECO:0000313" key="3">
    <source>
        <dbReference type="Proteomes" id="UP000319949"/>
    </source>
</evidence>
<evidence type="ECO:0000256" key="1">
    <source>
        <dbReference type="SAM" id="MobiDB-lite"/>
    </source>
</evidence>
<dbReference type="Proteomes" id="UP000319949">
    <property type="component" value="Unassembled WGS sequence"/>
</dbReference>
<accession>A0A560DBI8</accession>
<keyword evidence="3" id="KW-1185">Reference proteome</keyword>
<gene>
    <name evidence="2" type="ORF">FBZ96_108143</name>
</gene>
<organism evidence="2 3">
    <name type="scientific">Bradyrhizobium stylosanthis</name>
    <dbReference type="NCBI Taxonomy" id="1803665"/>
    <lineage>
        <taxon>Bacteria</taxon>
        <taxon>Pseudomonadati</taxon>
        <taxon>Pseudomonadota</taxon>
        <taxon>Alphaproteobacteria</taxon>
        <taxon>Hyphomicrobiales</taxon>
        <taxon>Nitrobacteraceae</taxon>
        <taxon>Bradyrhizobium</taxon>
    </lineage>
</organism>
<proteinExistence type="predicted"/>
<protein>
    <submittedName>
        <fullName evidence="2">Uncharacterized protein</fullName>
    </submittedName>
</protein>
<sequence length="48" mass="5247">MMRVLKLDTSQNKAVMAGLVPAIHALPHGTENVDARDKPGHDEDRLTP</sequence>
<feature type="region of interest" description="Disordered" evidence="1">
    <location>
        <begin position="26"/>
        <end position="48"/>
    </location>
</feature>
<feature type="compositionally biased region" description="Basic and acidic residues" evidence="1">
    <location>
        <begin position="31"/>
        <end position="48"/>
    </location>
</feature>
<comment type="caution">
    <text evidence="2">The sequence shown here is derived from an EMBL/GenBank/DDBJ whole genome shotgun (WGS) entry which is preliminary data.</text>
</comment>
<reference evidence="2 3" key="1">
    <citation type="submission" date="2019-06" db="EMBL/GenBank/DDBJ databases">
        <title>Genomic Encyclopedia of Type Strains, Phase IV (KMG-V): Genome sequencing to study the core and pangenomes of soil and plant-associated prokaryotes.</title>
        <authorList>
            <person name="Whitman W."/>
        </authorList>
    </citation>
    <scope>NUCLEOTIDE SEQUENCE [LARGE SCALE GENOMIC DNA]</scope>
    <source>
        <strain evidence="2 3">BR 510</strain>
    </source>
</reference>
<dbReference type="AlphaFoldDB" id="A0A560DBI8"/>